<keyword evidence="2" id="KW-1185">Reference proteome</keyword>
<name>A0A1C7LPH2_GRIFR</name>
<dbReference type="EMBL" id="LUGG01000027">
    <property type="protein sequence ID" value="OBZ66695.1"/>
    <property type="molecule type" value="Genomic_DNA"/>
</dbReference>
<dbReference type="Proteomes" id="UP000092993">
    <property type="component" value="Unassembled WGS sequence"/>
</dbReference>
<reference evidence="1 2" key="1">
    <citation type="submission" date="2016-03" db="EMBL/GenBank/DDBJ databases">
        <title>Whole genome sequencing of Grifola frondosa 9006-11.</title>
        <authorList>
            <person name="Min B."/>
            <person name="Park H."/>
            <person name="Kim J.-G."/>
            <person name="Cho H."/>
            <person name="Oh Y.-L."/>
            <person name="Kong W.-S."/>
            <person name="Choi I.-G."/>
        </authorList>
    </citation>
    <scope>NUCLEOTIDE SEQUENCE [LARGE SCALE GENOMIC DNA]</scope>
    <source>
        <strain evidence="1 2">9006-11</strain>
    </source>
</reference>
<gene>
    <name evidence="1" type="ORF">A0H81_13287</name>
</gene>
<proteinExistence type="predicted"/>
<evidence type="ECO:0000313" key="2">
    <source>
        <dbReference type="Proteomes" id="UP000092993"/>
    </source>
</evidence>
<comment type="caution">
    <text evidence="1">The sequence shown here is derived from an EMBL/GenBank/DDBJ whole genome shotgun (WGS) entry which is preliminary data.</text>
</comment>
<protein>
    <submittedName>
        <fullName evidence="1">Uncharacterized protein</fullName>
    </submittedName>
</protein>
<sequence length="133" mass="15344">MPSAEYTERSLIPSVIRFNVLTRDGIHRVLALIHPFQLLEFLLDRSQPSSLPDFYLYPKQDAIEMGERVDEYHGRIINEFRVNPNYCFCGVYHPSLPIHRVLAAIEADKDVSRLSKIRSVADRACHRNFSTNG</sequence>
<accession>A0A1C7LPH2</accession>
<dbReference type="AlphaFoldDB" id="A0A1C7LPH2"/>
<organism evidence="1 2">
    <name type="scientific">Grifola frondosa</name>
    <name type="common">Maitake</name>
    <name type="synonym">Polyporus frondosus</name>
    <dbReference type="NCBI Taxonomy" id="5627"/>
    <lineage>
        <taxon>Eukaryota</taxon>
        <taxon>Fungi</taxon>
        <taxon>Dikarya</taxon>
        <taxon>Basidiomycota</taxon>
        <taxon>Agaricomycotina</taxon>
        <taxon>Agaricomycetes</taxon>
        <taxon>Polyporales</taxon>
        <taxon>Grifolaceae</taxon>
        <taxon>Grifola</taxon>
    </lineage>
</organism>
<evidence type="ECO:0000313" key="1">
    <source>
        <dbReference type="EMBL" id="OBZ66695.1"/>
    </source>
</evidence>